<accession>A0AAQ3RCK0</accession>
<protein>
    <submittedName>
        <fullName evidence="3">Uncharacterized protein</fullName>
    </submittedName>
</protein>
<keyword evidence="1" id="KW-0539">Nucleus</keyword>
<feature type="compositionally biased region" description="Low complexity" evidence="2">
    <location>
        <begin position="339"/>
        <end position="368"/>
    </location>
</feature>
<evidence type="ECO:0000256" key="2">
    <source>
        <dbReference type="SAM" id="MobiDB-lite"/>
    </source>
</evidence>
<evidence type="ECO:0000313" key="4">
    <source>
        <dbReference type="Proteomes" id="UP001303373"/>
    </source>
</evidence>
<evidence type="ECO:0000313" key="3">
    <source>
        <dbReference type="EMBL" id="WPH01408.1"/>
    </source>
</evidence>
<feature type="compositionally biased region" description="Polar residues" evidence="2">
    <location>
        <begin position="534"/>
        <end position="553"/>
    </location>
</feature>
<feature type="compositionally biased region" description="Low complexity" evidence="2">
    <location>
        <begin position="313"/>
        <end position="324"/>
    </location>
</feature>
<dbReference type="GO" id="GO:0008270">
    <property type="term" value="F:zinc ion binding"/>
    <property type="evidence" value="ECO:0007669"/>
    <property type="project" value="InterPro"/>
</dbReference>
<dbReference type="AlphaFoldDB" id="A0AAQ3RCK0"/>
<organism evidence="3 4">
    <name type="scientific">Acrodontium crateriforme</name>
    <dbReference type="NCBI Taxonomy" id="150365"/>
    <lineage>
        <taxon>Eukaryota</taxon>
        <taxon>Fungi</taxon>
        <taxon>Dikarya</taxon>
        <taxon>Ascomycota</taxon>
        <taxon>Pezizomycotina</taxon>
        <taxon>Dothideomycetes</taxon>
        <taxon>Dothideomycetidae</taxon>
        <taxon>Mycosphaerellales</taxon>
        <taxon>Teratosphaeriaceae</taxon>
        <taxon>Acrodontium</taxon>
    </lineage>
</organism>
<feature type="compositionally biased region" description="Low complexity" evidence="2">
    <location>
        <begin position="580"/>
        <end position="597"/>
    </location>
</feature>
<dbReference type="InterPro" id="IPR001138">
    <property type="entry name" value="Zn2Cys6_DnaBD"/>
</dbReference>
<feature type="region of interest" description="Disordered" evidence="2">
    <location>
        <begin position="638"/>
        <end position="657"/>
    </location>
</feature>
<dbReference type="Proteomes" id="UP001303373">
    <property type="component" value="Chromosome 6"/>
</dbReference>
<dbReference type="CDD" id="cd00067">
    <property type="entry name" value="GAL4"/>
    <property type="match status" value="1"/>
</dbReference>
<feature type="region of interest" description="Disordered" evidence="2">
    <location>
        <begin position="297"/>
        <end position="421"/>
    </location>
</feature>
<feature type="region of interest" description="Disordered" evidence="2">
    <location>
        <begin position="517"/>
        <end position="597"/>
    </location>
</feature>
<gene>
    <name evidence="3" type="ORF">R9X50_00425300</name>
</gene>
<feature type="compositionally biased region" description="Low complexity" evidence="2">
    <location>
        <begin position="102"/>
        <end position="119"/>
    </location>
</feature>
<name>A0AAQ3RCK0_9PEZI</name>
<evidence type="ECO:0000256" key="1">
    <source>
        <dbReference type="ARBA" id="ARBA00023242"/>
    </source>
</evidence>
<reference evidence="3 4" key="1">
    <citation type="submission" date="2023-11" db="EMBL/GenBank/DDBJ databases">
        <title>An acidophilic fungus is an integral part of prey digestion in a carnivorous sundew plant.</title>
        <authorList>
            <person name="Tsai I.J."/>
        </authorList>
    </citation>
    <scope>NUCLEOTIDE SEQUENCE [LARGE SCALE GENOMIC DNA]</scope>
    <source>
        <strain evidence="3">169a</strain>
    </source>
</reference>
<feature type="region of interest" description="Disordered" evidence="2">
    <location>
        <begin position="747"/>
        <end position="770"/>
    </location>
</feature>
<dbReference type="GO" id="GO:0000981">
    <property type="term" value="F:DNA-binding transcription factor activity, RNA polymerase II-specific"/>
    <property type="evidence" value="ECO:0007669"/>
    <property type="project" value="InterPro"/>
</dbReference>
<feature type="region of interest" description="Disordered" evidence="2">
    <location>
        <begin position="221"/>
        <end position="243"/>
    </location>
</feature>
<feature type="region of interest" description="Disordered" evidence="2">
    <location>
        <begin position="84"/>
        <end position="153"/>
    </location>
</feature>
<sequence length="858" mass="92777">MAFPTNFALDSLPPPGYFIYRDAPLGQQYDPTAPPVFFPAKDSDELFDALRTKFPHVKSHSERMRDAIIEFLMEERQAEALAVSTQPSPDMALDSLDSLDTSPWQQSWPSMSSGSGSASPETFDLSFDKSRTVHRQASNTTSNSGATQPSTPQIEDMTGVFCLSTSAQPKQRLRRKMTEAEKIEYRKRRIVKACDKCAKRKRKCQHNQPEMESIATKATNKISKTRTSPSNKSISTTTPKTDELNTPVGMDSFVYDGSFANDMQLFDDFTTVFDEPLLDFNAYDDEMPFNNFVNNQQFANKRPHDPHASSMNPSQSEWSQWPWSDGTDGQDFALTDFGSGSSITADSSDSRSSSPGSQSQSQSQSIRTFESMTDRTGIGRSHATEYYDPGFDASPGLSLRNVTTRSSDQQQQQRNVEHVPAAHQDTATALPVPTHTAHVHLASGEAYVFDSPGSVAAREASEPPGTGLYGSELPQTGPRVVGTAKAVKSLGRSLTSKSSTSSVQSDGIGRVLGTMTQDSASQSGVAHTRPRVPQTHNQDSGSRRQSALSSNGISDRKRIGVAARIDGVPGLSGKHSVPPSSASSDAQTSTSVSGSSISLQGDYAAHQGRPPAQSGGESVLNTVSSSVELYRLKKQIATSLGKPQDRSTKGMSPDWGSTGLQPVLPASSSVASLLQTIPPSQVKRESNSSVSTSLSKSRLNVNAHERLDTDNYTRPTEAVHHTNALEAQTNRLRDYFKVKDHRGRSTVFEEDKMSSHNQHSGHHGRNVSSQSAVLVSQGSLPKTWAASTTNAVLCMIVAACFFTSFFRRVDLPLLALALIAPIANDRATSKSSSALIRAASSSTNGINVADMLRVLTAF</sequence>
<feature type="compositionally biased region" description="Polar residues" evidence="2">
    <location>
        <begin position="221"/>
        <end position="239"/>
    </location>
</feature>
<feature type="region of interest" description="Disordered" evidence="2">
    <location>
        <begin position="456"/>
        <end position="478"/>
    </location>
</feature>
<dbReference type="EMBL" id="CP138585">
    <property type="protein sequence ID" value="WPH01408.1"/>
    <property type="molecule type" value="Genomic_DNA"/>
</dbReference>
<keyword evidence="4" id="KW-1185">Reference proteome</keyword>
<feature type="compositionally biased region" description="Polar residues" evidence="2">
    <location>
        <begin position="135"/>
        <end position="153"/>
    </location>
</feature>
<proteinExistence type="predicted"/>